<name>A0AB34HGA4_ESCRO</name>
<comment type="caution">
    <text evidence="1">The sequence shown here is derived from an EMBL/GenBank/DDBJ whole genome shotgun (WGS) entry which is preliminary data.</text>
</comment>
<dbReference type="AlphaFoldDB" id="A0AB34HGA4"/>
<keyword evidence="2" id="KW-1185">Reference proteome</keyword>
<sequence length="103" mass="11420">MTTLVSNSPQRSVVLVKRVWPAAKQARTLTGSGAADGIARPSPGSRWRKRAITEAWEECGYHLAPFDLINNRGCTDNLDVPKTLGVIFDVGWFLNRVAPEVQW</sequence>
<dbReference type="EMBL" id="JAIQCJ010001416">
    <property type="protein sequence ID" value="KAJ8789619.1"/>
    <property type="molecule type" value="Genomic_DNA"/>
</dbReference>
<evidence type="ECO:0000313" key="1">
    <source>
        <dbReference type="EMBL" id="KAJ8789619.1"/>
    </source>
</evidence>
<accession>A0AB34HGA4</accession>
<dbReference type="Proteomes" id="UP001159641">
    <property type="component" value="Unassembled WGS sequence"/>
</dbReference>
<protein>
    <submittedName>
        <fullName evidence="1">Uncharacterized protein</fullName>
    </submittedName>
</protein>
<proteinExistence type="predicted"/>
<evidence type="ECO:0000313" key="2">
    <source>
        <dbReference type="Proteomes" id="UP001159641"/>
    </source>
</evidence>
<organism evidence="1 2">
    <name type="scientific">Eschrichtius robustus</name>
    <name type="common">California gray whale</name>
    <name type="synonym">Eschrichtius gibbosus</name>
    <dbReference type="NCBI Taxonomy" id="9764"/>
    <lineage>
        <taxon>Eukaryota</taxon>
        <taxon>Metazoa</taxon>
        <taxon>Chordata</taxon>
        <taxon>Craniata</taxon>
        <taxon>Vertebrata</taxon>
        <taxon>Euteleostomi</taxon>
        <taxon>Mammalia</taxon>
        <taxon>Eutheria</taxon>
        <taxon>Laurasiatheria</taxon>
        <taxon>Artiodactyla</taxon>
        <taxon>Whippomorpha</taxon>
        <taxon>Cetacea</taxon>
        <taxon>Mysticeti</taxon>
        <taxon>Eschrichtiidae</taxon>
        <taxon>Eschrichtius</taxon>
    </lineage>
</organism>
<reference evidence="1 2" key="1">
    <citation type="submission" date="2022-11" db="EMBL/GenBank/DDBJ databases">
        <title>Whole genome sequence of Eschrichtius robustus ER-17-0199.</title>
        <authorList>
            <person name="Bruniche-Olsen A."/>
            <person name="Black A.N."/>
            <person name="Fields C.J."/>
            <person name="Walden K."/>
            <person name="Dewoody J.A."/>
        </authorList>
    </citation>
    <scope>NUCLEOTIDE SEQUENCE [LARGE SCALE GENOMIC DNA]</scope>
    <source>
        <strain evidence="1">ER-17-0199</strain>
        <tissue evidence="1">Blubber</tissue>
    </source>
</reference>
<gene>
    <name evidence="1" type="ORF">J1605_004856</name>
</gene>